<dbReference type="InterPro" id="IPR001506">
    <property type="entry name" value="Peptidase_M12A"/>
</dbReference>
<keyword evidence="10" id="KW-1185">Reference proteome</keyword>
<feature type="binding site" evidence="6">
    <location>
        <position position="131"/>
    </location>
    <ligand>
        <name>Zn(2+)</name>
        <dbReference type="ChEBI" id="CHEBI:29105"/>
        <note>catalytic</note>
    </ligand>
</feature>
<dbReference type="Pfam" id="PF01400">
    <property type="entry name" value="Astacin"/>
    <property type="match status" value="1"/>
</dbReference>
<evidence type="ECO:0000256" key="2">
    <source>
        <dbReference type="ARBA" id="ARBA00022723"/>
    </source>
</evidence>
<feature type="binding site" evidence="6">
    <location>
        <position position="121"/>
    </location>
    <ligand>
        <name>Zn(2+)</name>
        <dbReference type="ChEBI" id="CHEBI:29105"/>
        <note>catalytic</note>
    </ligand>
</feature>
<dbReference type="GO" id="GO:0006508">
    <property type="term" value="P:proteolysis"/>
    <property type="evidence" value="ECO:0007669"/>
    <property type="project" value="UniProtKB-KW"/>
</dbReference>
<dbReference type="Proteomes" id="UP000677054">
    <property type="component" value="Unassembled WGS sequence"/>
</dbReference>
<keyword evidence="2 6" id="KW-0479">Metal-binding</keyword>
<evidence type="ECO:0000259" key="8">
    <source>
        <dbReference type="PROSITE" id="PS51864"/>
    </source>
</evidence>
<name>A0A7R8XGA5_9CRUS</name>
<dbReference type="InterPro" id="IPR024079">
    <property type="entry name" value="MetalloPept_cat_dom_sf"/>
</dbReference>
<keyword evidence="1 6" id="KW-0645">Protease</keyword>
<protein>
    <recommendedName>
        <fullName evidence="7">Metalloendopeptidase</fullName>
        <ecNumber evidence="7">3.4.24.-</ecNumber>
    </recommendedName>
</protein>
<feature type="signal peptide" evidence="7">
    <location>
        <begin position="1"/>
        <end position="20"/>
    </location>
</feature>
<dbReference type="GO" id="GO:0004222">
    <property type="term" value="F:metalloendopeptidase activity"/>
    <property type="evidence" value="ECO:0007669"/>
    <property type="project" value="UniProtKB-UniRule"/>
</dbReference>
<dbReference type="EMBL" id="LR901655">
    <property type="protein sequence ID" value="CAD7249094.1"/>
    <property type="molecule type" value="Genomic_DNA"/>
</dbReference>
<keyword evidence="3 6" id="KW-0378">Hydrolase</keyword>
<keyword evidence="7" id="KW-0732">Signal</keyword>
<evidence type="ECO:0000256" key="5">
    <source>
        <dbReference type="ARBA" id="ARBA00023049"/>
    </source>
</evidence>
<dbReference type="PRINTS" id="PR00480">
    <property type="entry name" value="ASTACIN"/>
</dbReference>
<dbReference type="AlphaFoldDB" id="A0A7R8XGA5"/>
<dbReference type="InterPro" id="IPR006026">
    <property type="entry name" value="Peptidase_Metallo"/>
</dbReference>
<dbReference type="CDD" id="cd04280">
    <property type="entry name" value="ZnMc_astacin_like"/>
    <property type="match status" value="1"/>
</dbReference>
<evidence type="ECO:0000256" key="4">
    <source>
        <dbReference type="ARBA" id="ARBA00022833"/>
    </source>
</evidence>
<dbReference type="SUPFAM" id="SSF55486">
    <property type="entry name" value="Metalloproteases ('zincins'), catalytic domain"/>
    <property type="match status" value="1"/>
</dbReference>
<dbReference type="PANTHER" id="PTHR10127:SF780">
    <property type="entry name" value="METALLOENDOPEPTIDASE"/>
    <property type="match status" value="1"/>
</dbReference>
<dbReference type="PROSITE" id="PS51257">
    <property type="entry name" value="PROKAR_LIPOPROTEIN"/>
    <property type="match status" value="1"/>
</dbReference>
<accession>A0A7R8XGA5</accession>
<feature type="binding site" evidence="6">
    <location>
        <position position="125"/>
    </location>
    <ligand>
        <name>Zn(2+)</name>
        <dbReference type="ChEBI" id="CHEBI:29105"/>
        <note>catalytic</note>
    </ligand>
</feature>
<reference evidence="9" key="1">
    <citation type="submission" date="2020-11" db="EMBL/GenBank/DDBJ databases">
        <authorList>
            <person name="Tran Van P."/>
        </authorList>
    </citation>
    <scope>NUCLEOTIDE SEQUENCE</scope>
</reference>
<keyword evidence="5 6" id="KW-0482">Metalloprotease</keyword>
<comment type="caution">
    <text evidence="6">Lacks conserved residue(s) required for the propagation of feature annotation.</text>
</comment>
<proteinExistence type="predicted"/>
<evidence type="ECO:0000256" key="1">
    <source>
        <dbReference type="ARBA" id="ARBA00022670"/>
    </source>
</evidence>
<sequence length="229" mass="25784">MKMLPFVSLSVLVLAVSCGALPRRPDPDRFMYNEGMLGGDIAGGYIRTTVDGKTAILPDDDYGLWTDAIIYYEVHSSAEYPCVETGIILHRCWSYVGMYKFGPQDLSIQIPGCDYKGIILHETMHAAGFFHEHTRFDRDDYVIIHWDNIMPGTESNFDIVTLTESQEFGVPYDFESIMHYHLDAFSSNGEDTIEPYGVWAGTDPGNAADQDFFAQSDIDELNALYCSKK</sequence>
<dbReference type="PROSITE" id="PS51864">
    <property type="entry name" value="ASTACIN"/>
    <property type="match status" value="1"/>
</dbReference>
<feature type="active site" evidence="6">
    <location>
        <position position="122"/>
    </location>
</feature>
<dbReference type="GO" id="GO:0008270">
    <property type="term" value="F:zinc ion binding"/>
    <property type="evidence" value="ECO:0007669"/>
    <property type="project" value="UniProtKB-UniRule"/>
</dbReference>
<evidence type="ECO:0000313" key="9">
    <source>
        <dbReference type="EMBL" id="CAD7249094.1"/>
    </source>
</evidence>
<evidence type="ECO:0000313" key="10">
    <source>
        <dbReference type="Proteomes" id="UP000677054"/>
    </source>
</evidence>
<dbReference type="OrthoDB" id="291007at2759"/>
<keyword evidence="4 6" id="KW-0862">Zinc</keyword>
<dbReference type="SMART" id="SM00235">
    <property type="entry name" value="ZnMc"/>
    <property type="match status" value="1"/>
</dbReference>
<gene>
    <name evidence="9" type="ORF">DSTB1V02_LOCUS8895</name>
</gene>
<dbReference type="PANTHER" id="PTHR10127">
    <property type="entry name" value="DISCOIDIN, CUB, EGF, LAMININ , AND ZINC METALLOPROTEASE DOMAIN CONTAINING"/>
    <property type="match status" value="1"/>
</dbReference>
<evidence type="ECO:0000256" key="7">
    <source>
        <dbReference type="RuleBase" id="RU361183"/>
    </source>
</evidence>
<dbReference type="EMBL" id="CAJPEV010002138">
    <property type="protein sequence ID" value="CAG0895811.1"/>
    <property type="molecule type" value="Genomic_DNA"/>
</dbReference>
<evidence type="ECO:0000256" key="3">
    <source>
        <dbReference type="ARBA" id="ARBA00022801"/>
    </source>
</evidence>
<feature type="domain" description="Peptidase M12A" evidence="8">
    <location>
        <begin position="92"/>
        <end position="227"/>
    </location>
</feature>
<comment type="cofactor">
    <cofactor evidence="6 7">
        <name>Zn(2+)</name>
        <dbReference type="ChEBI" id="CHEBI:29105"/>
    </cofactor>
    <text evidence="6 7">Binds 1 zinc ion per subunit.</text>
</comment>
<dbReference type="InterPro" id="IPR034035">
    <property type="entry name" value="Astacin-like_dom"/>
</dbReference>
<feature type="chain" id="PRO_5036509475" description="Metalloendopeptidase" evidence="7">
    <location>
        <begin position="21"/>
        <end position="229"/>
    </location>
</feature>
<evidence type="ECO:0000256" key="6">
    <source>
        <dbReference type="PROSITE-ProRule" id="PRU01211"/>
    </source>
</evidence>
<dbReference type="EC" id="3.4.24.-" evidence="7"/>
<dbReference type="Gene3D" id="3.40.390.10">
    <property type="entry name" value="Collagenase (Catalytic Domain)"/>
    <property type="match status" value="1"/>
</dbReference>
<organism evidence="9">
    <name type="scientific">Darwinula stevensoni</name>
    <dbReference type="NCBI Taxonomy" id="69355"/>
    <lineage>
        <taxon>Eukaryota</taxon>
        <taxon>Metazoa</taxon>
        <taxon>Ecdysozoa</taxon>
        <taxon>Arthropoda</taxon>
        <taxon>Crustacea</taxon>
        <taxon>Oligostraca</taxon>
        <taxon>Ostracoda</taxon>
        <taxon>Podocopa</taxon>
        <taxon>Podocopida</taxon>
        <taxon>Darwinulocopina</taxon>
        <taxon>Darwinuloidea</taxon>
        <taxon>Darwinulidae</taxon>
        <taxon>Darwinula</taxon>
    </lineage>
</organism>